<evidence type="ECO:0000313" key="2">
    <source>
        <dbReference type="EMBL" id="XCN75300.1"/>
    </source>
</evidence>
<protein>
    <submittedName>
        <fullName evidence="2">Transglycosylase SLT domain-containing protein</fullName>
    </submittedName>
</protein>
<dbReference type="PROSITE" id="PS51782">
    <property type="entry name" value="LYSM"/>
    <property type="match status" value="1"/>
</dbReference>
<gene>
    <name evidence="2" type="ORF">Q3M24_11410</name>
</gene>
<reference evidence="2" key="1">
    <citation type="journal article" date="2024" name="Syst. Appl. Microbiol.">
        <title>First single-strain enrichments of Electrothrix cable bacteria, description of E. aestuarii sp. nov. and E. rattekaaiensis sp. nov., and proposal of a cable bacteria taxonomy following the rules of the SeqCode.</title>
        <authorList>
            <person name="Plum-Jensen L.E."/>
            <person name="Schramm A."/>
            <person name="Marshall I.P.G."/>
        </authorList>
    </citation>
    <scope>NUCLEOTIDE SEQUENCE</scope>
    <source>
        <strain evidence="2">Rat1</strain>
    </source>
</reference>
<dbReference type="Pfam" id="PF01464">
    <property type="entry name" value="SLT"/>
    <property type="match status" value="1"/>
</dbReference>
<dbReference type="KEGG" id="eaj:Q3M24_11410"/>
<dbReference type="InterPro" id="IPR036779">
    <property type="entry name" value="LysM_dom_sf"/>
</dbReference>
<sequence length="531" mass="59979">MIKKIAYLLLLITTGLLVSGRCEAGPNFPIYPIIAPNVQFWEKIYGTYTSSQGVLHDKDDLSIIYAVIDFVPRTTPGASKVNRQLEKMVRLRHKKILEKFADGKKPRTKEEKKIYSLFKGKQKVAVFHEALDNLRVQIGLKDTFRKGVIRSGAYMPLIKKIMRAHHLPVELAYLPHVESSFNLNAHSKAAAVGLWQFTKGTGKEFLTINELVDERFDVYLSTVAAAQFLKENHRQLGAWPLALTAYNYGRAGMVRAQKKWGSYPKIIAHHQTGIFKFAAKNFYSEFVAAVRVARRLENDRTLVKNRPWINVTFRLRAYAATKELTDFFGIPDKEFERLNPALRDQVIEGRKYIPKGTLVRLPATKRIRKQIKNIPSRLLYARQIRDKEYRVRKGDTAISIAKKYKISVKELAQVNNLGKKTTIRLGQKLKIPHSALARKNTKSSSKKTVTLQPSLKESITTKIEAPAPKKTGVLSGKMITLQPTPKEKIKEDNAPLAQKEVSEATGKEAPLAIADSGSNVLTLNTLSKRTP</sequence>
<reference evidence="2" key="2">
    <citation type="submission" date="2024-06" db="EMBL/GenBank/DDBJ databases">
        <authorList>
            <person name="Plum-Jensen L.E."/>
            <person name="Schramm A."/>
            <person name="Marshall I.P.G."/>
        </authorList>
    </citation>
    <scope>NUCLEOTIDE SEQUENCE</scope>
    <source>
        <strain evidence="2">Rat1</strain>
    </source>
</reference>
<dbReference type="CDD" id="cd16894">
    <property type="entry name" value="MltD-like"/>
    <property type="match status" value="1"/>
</dbReference>
<dbReference type="Gene3D" id="3.10.350.10">
    <property type="entry name" value="LysM domain"/>
    <property type="match status" value="1"/>
</dbReference>
<evidence type="ECO:0000259" key="1">
    <source>
        <dbReference type="PROSITE" id="PS51782"/>
    </source>
</evidence>
<proteinExistence type="predicted"/>
<accession>A0AAU8M1B5</accession>
<organism evidence="2">
    <name type="scientific">Candidatus Electrothrix aestuarii</name>
    <dbReference type="NCBI Taxonomy" id="3062594"/>
    <lineage>
        <taxon>Bacteria</taxon>
        <taxon>Pseudomonadati</taxon>
        <taxon>Thermodesulfobacteriota</taxon>
        <taxon>Desulfobulbia</taxon>
        <taxon>Desulfobulbales</taxon>
        <taxon>Desulfobulbaceae</taxon>
        <taxon>Candidatus Electrothrix</taxon>
    </lineage>
</organism>
<dbReference type="SUPFAM" id="SSF53955">
    <property type="entry name" value="Lysozyme-like"/>
    <property type="match status" value="1"/>
</dbReference>
<dbReference type="AlphaFoldDB" id="A0AAU8M1B5"/>
<dbReference type="Pfam" id="PF01476">
    <property type="entry name" value="LysM"/>
    <property type="match status" value="1"/>
</dbReference>
<dbReference type="PANTHER" id="PTHR33734:SF22">
    <property type="entry name" value="MEMBRANE-BOUND LYTIC MUREIN TRANSGLYCOSYLASE D"/>
    <property type="match status" value="1"/>
</dbReference>
<dbReference type="PANTHER" id="PTHR33734">
    <property type="entry name" value="LYSM DOMAIN-CONTAINING GPI-ANCHORED PROTEIN 2"/>
    <property type="match status" value="1"/>
</dbReference>
<name>A0AAU8M1B5_9BACT</name>
<dbReference type="CDD" id="cd00118">
    <property type="entry name" value="LysM"/>
    <property type="match status" value="1"/>
</dbReference>
<dbReference type="Gene3D" id="1.10.530.10">
    <property type="match status" value="1"/>
</dbReference>
<dbReference type="InterPro" id="IPR023346">
    <property type="entry name" value="Lysozyme-like_dom_sf"/>
</dbReference>
<dbReference type="InterPro" id="IPR018392">
    <property type="entry name" value="LysM"/>
</dbReference>
<dbReference type="InterPro" id="IPR008258">
    <property type="entry name" value="Transglycosylase_SLT_dom_1"/>
</dbReference>
<dbReference type="SUPFAM" id="SSF54106">
    <property type="entry name" value="LysM domain"/>
    <property type="match status" value="1"/>
</dbReference>
<feature type="domain" description="LysM" evidence="1">
    <location>
        <begin position="387"/>
        <end position="431"/>
    </location>
</feature>
<dbReference type="SMART" id="SM00257">
    <property type="entry name" value="LysM"/>
    <property type="match status" value="1"/>
</dbReference>
<dbReference type="EMBL" id="CP159373">
    <property type="protein sequence ID" value="XCN75300.1"/>
    <property type="molecule type" value="Genomic_DNA"/>
</dbReference>